<evidence type="ECO:0000313" key="1">
    <source>
        <dbReference type="EMBL" id="QEA08066.1"/>
    </source>
</evidence>
<dbReference type="AlphaFoldDB" id="A0A5B8RHH1"/>
<accession>A0A5B8RHH1</accession>
<gene>
    <name evidence="1" type="ORF">KBTEX_04434</name>
</gene>
<proteinExistence type="predicted"/>
<dbReference type="EMBL" id="MN079736">
    <property type="protein sequence ID" value="QEA08066.1"/>
    <property type="molecule type" value="Genomic_DNA"/>
</dbReference>
<reference evidence="1" key="1">
    <citation type="submission" date="2019-06" db="EMBL/GenBank/DDBJ databases">
        <authorList>
            <person name="Murdoch R.W."/>
            <person name="Fathepure B."/>
        </authorList>
    </citation>
    <scope>NUCLEOTIDE SEQUENCE</scope>
</reference>
<organism evidence="1">
    <name type="scientific">uncultured organism</name>
    <dbReference type="NCBI Taxonomy" id="155900"/>
    <lineage>
        <taxon>unclassified sequences</taxon>
        <taxon>environmental samples</taxon>
    </lineage>
</organism>
<sequence length="183" mass="21068">MINIIGFPDPMQQIEKIVDSSNDIGRCDVLNPALDLRVANNPQSRFAFRITRVIDTDLSQGDLFAFGNALFHRNILQTDVSFEIRQYPIERAPIKHRSFFNNDLAGFGIYQIFGHPLIKQAVFNMKLFVDFITPNVGEIVPLRIKKTRFKQIFGVVNGRRFTRTQTLVNFQKRLLGSFGIVFF</sequence>
<protein>
    <submittedName>
        <fullName evidence="1">Uncharacterized protein</fullName>
    </submittedName>
</protein>
<name>A0A5B8RHH1_9ZZZZ</name>